<dbReference type="InterPro" id="IPR052338">
    <property type="entry name" value="Transposase_5"/>
</dbReference>
<sequence length="363" mass="41938">MGLVDEAMCRCGRGPETVFHFLGSCDKYCAPRLELFGRHDLPPEQIVTMPLPDLIQLIIRSGRFVDQVRSVNRESHNSAHHQPISWSEMLVLAKVPTGKPLTDTSWGRLTFYVSKRRLNRKFLNFSGVLRVLFQTISIQKPTKDLKPVRLVVQGPSHLEMSEKLGNSPQQGSTRSEKFRIAFQCLKRHRTQRHKDARLEFARTHMSWEKEWQKVVFTDEKKFNLDGPDGYSYYWHHLKKQQEIFSKRQAGGGSVMLWGGFGYNGKTELASIPPRTDSLGYQEVLKANLLREGPKIGGRGWILQQDNASIHASRSTMEFLTRKNVRTLPWPARSPDLNPMQNLWAELSRRAYSHGRQYRIKQEL</sequence>
<dbReference type="GO" id="GO:0003676">
    <property type="term" value="F:nucleic acid binding"/>
    <property type="evidence" value="ECO:0007669"/>
    <property type="project" value="InterPro"/>
</dbReference>
<proteinExistence type="predicted"/>
<accession>A0A226E9M0</accession>
<feature type="domain" description="Tc1-like transposase DDE" evidence="1">
    <location>
        <begin position="214"/>
        <end position="357"/>
    </location>
</feature>
<dbReference type="PANTHER" id="PTHR23022:SF129">
    <property type="entry name" value="TRANSPOSABLE ELEMENT TC3 TRANSPOSASE"/>
    <property type="match status" value="1"/>
</dbReference>
<dbReference type="InterPro" id="IPR038717">
    <property type="entry name" value="Tc1-like_DDE_dom"/>
</dbReference>
<comment type="caution">
    <text evidence="2">The sequence shown here is derived from an EMBL/GenBank/DDBJ whole genome shotgun (WGS) entry which is preliminary data.</text>
</comment>
<dbReference type="AlphaFoldDB" id="A0A226E9M0"/>
<dbReference type="OrthoDB" id="5419617at2759"/>
<organism evidence="2 3">
    <name type="scientific">Folsomia candida</name>
    <name type="common">Springtail</name>
    <dbReference type="NCBI Taxonomy" id="158441"/>
    <lineage>
        <taxon>Eukaryota</taxon>
        <taxon>Metazoa</taxon>
        <taxon>Ecdysozoa</taxon>
        <taxon>Arthropoda</taxon>
        <taxon>Hexapoda</taxon>
        <taxon>Collembola</taxon>
        <taxon>Entomobryomorpha</taxon>
        <taxon>Isotomoidea</taxon>
        <taxon>Isotomidae</taxon>
        <taxon>Proisotominae</taxon>
        <taxon>Folsomia</taxon>
    </lineage>
</organism>
<dbReference type="InterPro" id="IPR036397">
    <property type="entry name" value="RNaseH_sf"/>
</dbReference>
<dbReference type="PANTHER" id="PTHR23022">
    <property type="entry name" value="TRANSPOSABLE ELEMENT-RELATED"/>
    <property type="match status" value="1"/>
</dbReference>
<name>A0A226E9M0_FOLCA</name>
<reference evidence="2 3" key="1">
    <citation type="submission" date="2015-12" db="EMBL/GenBank/DDBJ databases">
        <title>The genome of Folsomia candida.</title>
        <authorList>
            <person name="Faddeeva A."/>
            <person name="Derks M.F."/>
            <person name="Anvar Y."/>
            <person name="Smit S."/>
            <person name="Van Straalen N."/>
            <person name="Roelofs D."/>
        </authorList>
    </citation>
    <scope>NUCLEOTIDE SEQUENCE [LARGE SCALE GENOMIC DNA]</scope>
    <source>
        <strain evidence="2 3">VU population</strain>
        <tissue evidence="2">Whole body</tissue>
    </source>
</reference>
<keyword evidence="3" id="KW-1185">Reference proteome</keyword>
<evidence type="ECO:0000259" key="1">
    <source>
        <dbReference type="Pfam" id="PF13358"/>
    </source>
</evidence>
<dbReference type="Pfam" id="PF13358">
    <property type="entry name" value="DDE_3"/>
    <property type="match status" value="1"/>
</dbReference>
<evidence type="ECO:0000313" key="3">
    <source>
        <dbReference type="Proteomes" id="UP000198287"/>
    </source>
</evidence>
<dbReference type="Gene3D" id="3.30.420.10">
    <property type="entry name" value="Ribonuclease H-like superfamily/Ribonuclease H"/>
    <property type="match status" value="1"/>
</dbReference>
<protein>
    <submittedName>
        <fullName evidence="2">Transposable element Tc3 transposase</fullName>
    </submittedName>
</protein>
<gene>
    <name evidence="2" type="ORF">Fcan01_11511</name>
</gene>
<dbReference type="STRING" id="158441.A0A226E9M0"/>
<dbReference type="Proteomes" id="UP000198287">
    <property type="component" value="Unassembled WGS sequence"/>
</dbReference>
<dbReference type="EMBL" id="LNIX01000005">
    <property type="protein sequence ID" value="OXA53531.1"/>
    <property type="molecule type" value="Genomic_DNA"/>
</dbReference>
<evidence type="ECO:0000313" key="2">
    <source>
        <dbReference type="EMBL" id="OXA53531.1"/>
    </source>
</evidence>